<dbReference type="RefSeq" id="WP_006337398.1">
    <property type="nucleotide sequence ID" value="NZ_BAHC01000188.1"/>
</dbReference>
<dbReference type="STRING" id="1108045.GORHZ_188_00060"/>
<name>K6W0L9_9ACTN</name>
<feature type="region of interest" description="Disordered" evidence="1">
    <location>
        <begin position="316"/>
        <end position="338"/>
    </location>
</feature>
<feature type="compositionally biased region" description="Polar residues" evidence="1">
    <location>
        <begin position="328"/>
        <end position="337"/>
    </location>
</feature>
<proteinExistence type="predicted"/>
<keyword evidence="3" id="KW-1185">Reference proteome</keyword>
<dbReference type="OrthoDB" id="3176965at2"/>
<organism evidence="2 3">
    <name type="scientific">Gordonia rhizosphera NBRC 16068</name>
    <dbReference type="NCBI Taxonomy" id="1108045"/>
    <lineage>
        <taxon>Bacteria</taxon>
        <taxon>Bacillati</taxon>
        <taxon>Actinomycetota</taxon>
        <taxon>Actinomycetes</taxon>
        <taxon>Mycobacteriales</taxon>
        <taxon>Gordoniaceae</taxon>
        <taxon>Gordonia</taxon>
    </lineage>
</organism>
<sequence>MSYAMPPERDSIKDMVNKRLNDARAADGERLTVEWQGSTRHLHVISMPTESLLYNPDTHRIRAQRSLKPDLDRELQSNPYSDKAQSYLDFLLKCLPSAPEKVDPDFIALRDNLEQFGQKDPGLITVDGMIVNANTRCAALRELHEPHIRVAVLPESSTWDDINEVELSLQLRKEFRRDYSYINQLLAVEEQLTRGRAPEDIARQFHIKTKTLEKDRWVFSTIMDAIERSHTANGSVLRLVDFEDHKEKLAELWRAYNKLSSTNPSAAEALKETRLALLILGFSKTDLRLAESNFYEDYLSSKLPENAIPKVEENKPSTVQIPGLPGVSLTSTTTATEQKTRKLADNLLQSAATARSKTATPDELTEASELLEATKSAVDRALEPAGRASRLQKRKLAAPERLSDAADDIMYCLKDLADARATNALDEDAFDDAALELRKALKALATQAARTFHEPGDGVTWLLAAPTAGGNTDGS</sequence>
<gene>
    <name evidence="2" type="ORF">GORHZ_188_00060</name>
</gene>
<reference evidence="2 3" key="1">
    <citation type="submission" date="2012-08" db="EMBL/GenBank/DDBJ databases">
        <title>Whole genome shotgun sequence of Gordonia rhizosphera NBRC 16068.</title>
        <authorList>
            <person name="Takarada H."/>
            <person name="Isaki S."/>
            <person name="Hosoyama A."/>
            <person name="Tsuchikane K."/>
            <person name="Katsumata H."/>
            <person name="Baba S."/>
            <person name="Ohji S."/>
            <person name="Yamazaki S."/>
            <person name="Fujita N."/>
        </authorList>
    </citation>
    <scope>NUCLEOTIDE SEQUENCE [LARGE SCALE GENOMIC DNA]</scope>
    <source>
        <strain evidence="2 3">NBRC 16068</strain>
    </source>
</reference>
<protein>
    <submittedName>
        <fullName evidence="2">Uncharacterized protein</fullName>
    </submittedName>
</protein>
<accession>K6W0L9</accession>
<dbReference type="Proteomes" id="UP000008363">
    <property type="component" value="Unassembled WGS sequence"/>
</dbReference>
<evidence type="ECO:0000256" key="1">
    <source>
        <dbReference type="SAM" id="MobiDB-lite"/>
    </source>
</evidence>
<dbReference type="eggNOG" id="ENOG502ZBMR">
    <property type="taxonomic scope" value="Bacteria"/>
</dbReference>
<comment type="caution">
    <text evidence="2">The sequence shown here is derived from an EMBL/GenBank/DDBJ whole genome shotgun (WGS) entry which is preliminary data.</text>
</comment>
<evidence type="ECO:0000313" key="3">
    <source>
        <dbReference type="Proteomes" id="UP000008363"/>
    </source>
</evidence>
<dbReference type="EMBL" id="BAHC01000188">
    <property type="protein sequence ID" value="GAB92715.1"/>
    <property type="molecule type" value="Genomic_DNA"/>
</dbReference>
<evidence type="ECO:0000313" key="2">
    <source>
        <dbReference type="EMBL" id="GAB92715.1"/>
    </source>
</evidence>
<dbReference type="AlphaFoldDB" id="K6W0L9"/>